<organism evidence="3 4">
    <name type="scientific">Gilvimarinus gilvus</name>
    <dbReference type="NCBI Taxonomy" id="3058038"/>
    <lineage>
        <taxon>Bacteria</taxon>
        <taxon>Pseudomonadati</taxon>
        <taxon>Pseudomonadota</taxon>
        <taxon>Gammaproteobacteria</taxon>
        <taxon>Cellvibrionales</taxon>
        <taxon>Cellvibrionaceae</taxon>
        <taxon>Gilvimarinus</taxon>
    </lineage>
</organism>
<dbReference type="InterPro" id="IPR052344">
    <property type="entry name" value="Transposase-related"/>
</dbReference>
<comment type="caution">
    <text evidence="3">The sequence shown here is derived from an EMBL/GenBank/DDBJ whole genome shotgun (WGS) entry which is preliminary data.</text>
</comment>
<sequence length="210" mass="23877">MHLICGCPSVWSKDYQITRLGCWAHARRKLMDAKAAQKKGKAGKADQGLAFIQKLYALEKSIKDQPPDERYRRRQQEAKPIIDKLRAWLEKSLPHVPPQSAIGKALLYLHNQWDRLVRYLDDGHYPIDNNRAENAIRPFTVGRKNWLFVNSQAGAKASANLYSLIDTAKANGLNPYAYLKVVFKELPNAQSLEAIEALLPWNASKNLDQV</sequence>
<evidence type="ECO:0000259" key="1">
    <source>
        <dbReference type="Pfam" id="PF03050"/>
    </source>
</evidence>
<feature type="domain" description="Transposase IS66 C-terminal" evidence="2">
    <location>
        <begin position="163"/>
        <end position="201"/>
    </location>
</feature>
<evidence type="ECO:0000313" key="4">
    <source>
        <dbReference type="Proteomes" id="UP001273505"/>
    </source>
</evidence>
<dbReference type="InterPro" id="IPR004291">
    <property type="entry name" value="Transposase_IS66_central"/>
</dbReference>
<dbReference type="NCBIfam" id="NF033517">
    <property type="entry name" value="transpos_IS66"/>
    <property type="match status" value="1"/>
</dbReference>
<dbReference type="PANTHER" id="PTHR33678:SF1">
    <property type="entry name" value="BLL1576 PROTEIN"/>
    <property type="match status" value="1"/>
</dbReference>
<evidence type="ECO:0000313" key="3">
    <source>
        <dbReference type="EMBL" id="MDX6851550.1"/>
    </source>
</evidence>
<dbReference type="InterPro" id="IPR039552">
    <property type="entry name" value="IS66_C"/>
</dbReference>
<protein>
    <submittedName>
        <fullName evidence="3">IS66 family transposase</fullName>
    </submittedName>
</protein>
<dbReference type="EMBL" id="JAXAFO010000077">
    <property type="protein sequence ID" value="MDX6851550.1"/>
    <property type="molecule type" value="Genomic_DNA"/>
</dbReference>
<dbReference type="Pfam" id="PF13817">
    <property type="entry name" value="DDE_Tnp_IS66_C"/>
    <property type="match status" value="1"/>
</dbReference>
<evidence type="ECO:0000259" key="2">
    <source>
        <dbReference type="Pfam" id="PF13817"/>
    </source>
</evidence>
<dbReference type="Pfam" id="PF03050">
    <property type="entry name" value="DDE_Tnp_IS66"/>
    <property type="match status" value="1"/>
</dbReference>
<reference evidence="3 4" key="1">
    <citation type="submission" date="2023-11" db="EMBL/GenBank/DDBJ databases">
        <title>Gilvimarinus fulvus sp. nov., isolated from the surface of Kelp.</title>
        <authorList>
            <person name="Sun Y.Y."/>
            <person name="Gong Y."/>
            <person name="Du Z.J."/>
        </authorList>
    </citation>
    <scope>NUCLEOTIDE SEQUENCE [LARGE SCALE GENOMIC DNA]</scope>
    <source>
        <strain evidence="3 4">SDUM040013</strain>
    </source>
</reference>
<dbReference type="Proteomes" id="UP001273505">
    <property type="component" value="Unassembled WGS sequence"/>
</dbReference>
<keyword evidence="4" id="KW-1185">Reference proteome</keyword>
<accession>A0ABU4S317</accession>
<gene>
    <name evidence="3" type="ORF">SCD92_19465</name>
</gene>
<proteinExistence type="predicted"/>
<dbReference type="PANTHER" id="PTHR33678">
    <property type="entry name" value="BLL1576 PROTEIN"/>
    <property type="match status" value="1"/>
</dbReference>
<feature type="domain" description="Transposase IS66 central" evidence="1">
    <location>
        <begin position="15"/>
        <end position="156"/>
    </location>
</feature>
<name>A0ABU4S317_9GAMM</name>